<dbReference type="RefSeq" id="WP_203958903.1">
    <property type="nucleotide sequence ID" value="NZ_BOOV01000005.1"/>
</dbReference>
<name>A0A7W7D9Z1_9ACTN</name>
<organism evidence="2 3">
    <name type="scientific">Sphaerisporangium siamense</name>
    <dbReference type="NCBI Taxonomy" id="795645"/>
    <lineage>
        <taxon>Bacteria</taxon>
        <taxon>Bacillati</taxon>
        <taxon>Actinomycetota</taxon>
        <taxon>Actinomycetes</taxon>
        <taxon>Streptosporangiales</taxon>
        <taxon>Streptosporangiaceae</taxon>
        <taxon>Sphaerisporangium</taxon>
    </lineage>
</organism>
<dbReference type="Proteomes" id="UP000542210">
    <property type="component" value="Unassembled WGS sequence"/>
</dbReference>
<dbReference type="EMBL" id="JACHND010000001">
    <property type="protein sequence ID" value="MBB4702987.1"/>
    <property type="molecule type" value="Genomic_DNA"/>
</dbReference>
<keyword evidence="3" id="KW-1185">Reference proteome</keyword>
<feature type="compositionally biased region" description="Low complexity" evidence="1">
    <location>
        <begin position="344"/>
        <end position="356"/>
    </location>
</feature>
<dbReference type="AlphaFoldDB" id="A0A7W7D9Z1"/>
<evidence type="ECO:0000313" key="2">
    <source>
        <dbReference type="EMBL" id="MBB4702987.1"/>
    </source>
</evidence>
<dbReference type="InterPro" id="IPR011330">
    <property type="entry name" value="Glyco_hydro/deAcase_b/a-brl"/>
</dbReference>
<sequence>MSDLTAPVRAAGAGDDGAAPRPAFLITIDVEEDDAWSGSATVRTRNAGFLPRFQALCDRYGLPPTYLVDWTMATSPAFQEFGRAVLEGGRGEIGMHLHAWTTPPILPLTGADHRHKPFLTDFPEPVMAAKVTTATRTLQDVFRVAPVSHRAGRWMMDETYARILVEHGYLADCSVTPHVSWRGTSGAPGGRGPRDYTGYPEHPYFVDPGALHRAGESPLLEVPMTIVPRRYGPLAGGARALLSRGGPAGRVAGRLWPRTSWLRPNGRNRREMLELAGHALRSGRDHVEFMLHSSELMPGGSPYFRTFRSVEALYDDIEALFAYAAGPFEGMTLAAYRAGFAARAGRRPGPAAGPPRTGQENPCTSAK</sequence>
<feature type="region of interest" description="Disordered" evidence="1">
    <location>
        <begin position="344"/>
        <end position="367"/>
    </location>
</feature>
<evidence type="ECO:0008006" key="4">
    <source>
        <dbReference type="Google" id="ProtNLM"/>
    </source>
</evidence>
<accession>A0A7W7D9Z1</accession>
<gene>
    <name evidence="2" type="ORF">BJ982_004531</name>
</gene>
<reference evidence="2 3" key="1">
    <citation type="submission" date="2020-08" db="EMBL/GenBank/DDBJ databases">
        <title>Sequencing the genomes of 1000 actinobacteria strains.</title>
        <authorList>
            <person name="Klenk H.-P."/>
        </authorList>
    </citation>
    <scope>NUCLEOTIDE SEQUENCE [LARGE SCALE GENOMIC DNA]</scope>
    <source>
        <strain evidence="2 3">DSM 45784</strain>
    </source>
</reference>
<evidence type="ECO:0000256" key="1">
    <source>
        <dbReference type="SAM" id="MobiDB-lite"/>
    </source>
</evidence>
<dbReference type="GO" id="GO:0005975">
    <property type="term" value="P:carbohydrate metabolic process"/>
    <property type="evidence" value="ECO:0007669"/>
    <property type="project" value="InterPro"/>
</dbReference>
<feature type="compositionally biased region" description="Polar residues" evidence="1">
    <location>
        <begin position="358"/>
        <end position="367"/>
    </location>
</feature>
<dbReference type="Gene3D" id="3.20.20.370">
    <property type="entry name" value="Glycoside hydrolase/deacetylase"/>
    <property type="match status" value="1"/>
</dbReference>
<protein>
    <recommendedName>
        <fullName evidence="4">Deacetylase</fullName>
    </recommendedName>
</protein>
<dbReference type="SUPFAM" id="SSF88713">
    <property type="entry name" value="Glycoside hydrolase/deacetylase"/>
    <property type="match status" value="1"/>
</dbReference>
<comment type="caution">
    <text evidence="2">The sequence shown here is derived from an EMBL/GenBank/DDBJ whole genome shotgun (WGS) entry which is preliminary data.</text>
</comment>
<proteinExistence type="predicted"/>
<evidence type="ECO:0000313" key="3">
    <source>
        <dbReference type="Proteomes" id="UP000542210"/>
    </source>
</evidence>